<dbReference type="Gene3D" id="3.40.50.1820">
    <property type="entry name" value="alpha/beta hydrolase"/>
    <property type="match status" value="1"/>
</dbReference>
<dbReference type="AlphaFoldDB" id="A0A0U5ABB9"/>
<dbReference type="Pfam" id="PF13026">
    <property type="entry name" value="DUF3887"/>
    <property type="match status" value="1"/>
</dbReference>
<keyword evidence="5" id="KW-1185">Reference proteome</keyword>
<dbReference type="PROSITE" id="PS51257">
    <property type="entry name" value="PROKAR_LIPOPROTEIN"/>
    <property type="match status" value="1"/>
</dbReference>
<dbReference type="KEGG" id="hhb:Hhub_1478"/>
<organism evidence="4 5">
    <name type="scientific">Halobacterium hubeiense</name>
    <dbReference type="NCBI Taxonomy" id="1407499"/>
    <lineage>
        <taxon>Archaea</taxon>
        <taxon>Methanobacteriati</taxon>
        <taxon>Methanobacteriota</taxon>
        <taxon>Stenosarchaea group</taxon>
        <taxon>Halobacteria</taxon>
        <taxon>Halobacteriales</taxon>
        <taxon>Halobacteriaceae</taxon>
        <taxon>Halobacterium</taxon>
    </lineage>
</organism>
<dbReference type="InterPro" id="IPR000073">
    <property type="entry name" value="AB_hydrolase_1"/>
</dbReference>
<feature type="domain" description="AB hydrolase-1" evidence="2">
    <location>
        <begin position="204"/>
        <end position="441"/>
    </location>
</feature>
<dbReference type="RefSeq" id="WP_059055836.1">
    <property type="nucleotide sequence ID" value="NZ_CEML01000002.1"/>
</dbReference>
<dbReference type="InterPro" id="IPR024981">
    <property type="entry name" value="DUF3887"/>
</dbReference>
<protein>
    <submittedName>
        <fullName evidence="4">DUF3887 domain protein / alpha/beta hydrolase fold protein</fullName>
    </submittedName>
</protein>
<evidence type="ECO:0000259" key="3">
    <source>
        <dbReference type="Pfam" id="PF13026"/>
    </source>
</evidence>
<dbReference type="PROSITE" id="PS51318">
    <property type="entry name" value="TAT"/>
    <property type="match status" value="1"/>
</dbReference>
<dbReference type="PANTHER" id="PTHR43265">
    <property type="entry name" value="ESTERASE ESTD"/>
    <property type="match status" value="1"/>
</dbReference>
<dbReference type="STRING" id="1407499.HHUB_1478"/>
<evidence type="ECO:0000313" key="4">
    <source>
        <dbReference type="EMBL" id="CQH48990.1"/>
    </source>
</evidence>
<keyword evidence="4" id="KW-0378">Hydrolase</keyword>
<evidence type="ECO:0000256" key="1">
    <source>
        <dbReference type="SAM" id="MobiDB-lite"/>
    </source>
</evidence>
<accession>A0A0U5ABB9</accession>
<dbReference type="InterPro" id="IPR053145">
    <property type="entry name" value="AB_hydrolase_Est10"/>
</dbReference>
<feature type="region of interest" description="Disordered" evidence="1">
    <location>
        <begin position="30"/>
        <end position="64"/>
    </location>
</feature>
<name>A0A0U5ABB9_9EURY</name>
<proteinExistence type="predicted"/>
<dbReference type="Proteomes" id="UP000066737">
    <property type="component" value="Chromosome I"/>
</dbReference>
<dbReference type="Pfam" id="PF12697">
    <property type="entry name" value="Abhydrolase_6"/>
    <property type="match status" value="1"/>
</dbReference>
<dbReference type="SUPFAM" id="SSF53474">
    <property type="entry name" value="alpha/beta-Hydrolases"/>
    <property type="match status" value="1"/>
</dbReference>
<reference evidence="5" key="1">
    <citation type="journal article" date="2016" name="Environ. Microbiol.">
        <title>The complete genome of a viable archaeum isolated from 123-million-year-old rock salt.</title>
        <authorList>
            <person name="Jaakkola S.T."/>
            <person name="Pfeiffer F."/>
            <person name="Ravantti J.J."/>
            <person name="Guo Q."/>
            <person name="Liu Y."/>
            <person name="Chen X."/>
            <person name="Ma H."/>
            <person name="Yang C."/>
            <person name="Oksanen H.M."/>
            <person name="Bamford D.H."/>
        </authorList>
    </citation>
    <scope>NUCLEOTIDE SEQUENCE</scope>
    <source>
        <strain evidence="5">JI20-1</strain>
    </source>
</reference>
<evidence type="ECO:0000259" key="2">
    <source>
        <dbReference type="Pfam" id="PF12697"/>
    </source>
</evidence>
<dbReference type="PANTHER" id="PTHR43265:SF1">
    <property type="entry name" value="ESTERASE ESTD"/>
    <property type="match status" value="1"/>
</dbReference>
<feature type="compositionally biased region" description="Low complexity" evidence="1">
    <location>
        <begin position="38"/>
        <end position="61"/>
    </location>
</feature>
<gene>
    <name evidence="4" type="ORF">HHUB_1478</name>
</gene>
<evidence type="ECO:0000313" key="5">
    <source>
        <dbReference type="Proteomes" id="UP000066737"/>
    </source>
</evidence>
<feature type="domain" description="DUF3887" evidence="3">
    <location>
        <begin position="69"/>
        <end position="150"/>
    </location>
</feature>
<dbReference type="OrthoDB" id="203477at2157"/>
<dbReference type="EMBL" id="LN831302">
    <property type="protein sequence ID" value="CQH48990.1"/>
    <property type="molecule type" value="Genomic_DNA"/>
</dbReference>
<sequence length="458" mass="48276">MTTPSKDAPSNPRRRRVLQSAAAVALAGLAGCSGGDDGTTTAPTQTPTESTTTAQTTVSEASQRETAIELVQRLAAGEYETAFGMLSETVRSQYSAARLERDWTQTTADYGRFEGVSGTTREPTGGYEVVVVQAQFEAGVLGVQVAFEGASIEGLQFVPLGDAYSPPAYADESAFEERELSLSSPACDLGATLTVPSDGADTGVVLVHGSGPNDRDETIGPNKPFKDLAWGLATEGVAVLRYDKRTYACDVSAGDLGFDALVADDALTALDRLRAETDVSSSAVVGHSLGGYAAPEIASRDGDTAAFLLAAPSRPLYELVPDQLQYLADLDGTVTEAERARIEDAEATAERLANGNYEGGGFAWSAAFWRAVADYDPVETTTSLDGEVYALQGGRDYQVSPTEDFPAWRDALGESNTALYDDLNHLFVAGEGDPNPNEYFQPGNVAEAVVTDLAGWLG</sequence>
<dbReference type="GeneID" id="26658164"/>
<dbReference type="Gene3D" id="3.10.450.590">
    <property type="match status" value="1"/>
</dbReference>
<dbReference type="GO" id="GO:0052689">
    <property type="term" value="F:carboxylic ester hydrolase activity"/>
    <property type="evidence" value="ECO:0007669"/>
    <property type="project" value="TreeGrafter"/>
</dbReference>
<dbReference type="InterPro" id="IPR029058">
    <property type="entry name" value="AB_hydrolase_fold"/>
</dbReference>
<dbReference type="InterPro" id="IPR006311">
    <property type="entry name" value="TAT_signal"/>
</dbReference>